<gene>
    <name evidence="2" type="ORF">MOZ60_09635</name>
</gene>
<accession>A0AB35U9H7</accession>
<proteinExistence type="predicted"/>
<dbReference type="Pfam" id="PF03167">
    <property type="entry name" value="UDG"/>
    <property type="match status" value="1"/>
</dbReference>
<dbReference type="InterPro" id="IPR036895">
    <property type="entry name" value="Uracil-DNA_glycosylase-like_sf"/>
</dbReference>
<dbReference type="SMART" id="SM00987">
    <property type="entry name" value="UreE_C"/>
    <property type="match status" value="1"/>
</dbReference>
<dbReference type="RefSeq" id="WP_370596504.1">
    <property type="nucleotide sequence ID" value="NZ_JALBUR010000032.1"/>
</dbReference>
<protein>
    <submittedName>
        <fullName evidence="2">Uracil-DNA glycosylase family protein</fullName>
    </submittedName>
</protein>
<reference evidence="2 3" key="1">
    <citation type="submission" date="2022-03" db="EMBL/GenBank/DDBJ databases">
        <title>Novel taxa within the pig intestine.</title>
        <authorList>
            <person name="Wylensek D."/>
            <person name="Bishof K."/>
            <person name="Afrizal A."/>
            <person name="Clavel T."/>
        </authorList>
    </citation>
    <scope>NUCLEOTIDE SEQUENCE [LARGE SCALE GENOMIC DNA]</scope>
    <source>
        <strain evidence="2 3">CLA-KB-P133</strain>
    </source>
</reference>
<dbReference type="InterPro" id="IPR047124">
    <property type="entry name" value="HI_0220.2"/>
</dbReference>
<dbReference type="SUPFAM" id="SSF52141">
    <property type="entry name" value="Uracil-DNA glycosylase-like"/>
    <property type="match status" value="1"/>
</dbReference>
<feature type="domain" description="Uracil-DNA glycosylase-like" evidence="1">
    <location>
        <begin position="35"/>
        <end position="190"/>
    </location>
</feature>
<organism evidence="2 3">
    <name type="scientific">Grylomicrobium aquisgranensis</name>
    <dbReference type="NCBI Taxonomy" id="2926318"/>
    <lineage>
        <taxon>Bacteria</taxon>
        <taxon>Bacillati</taxon>
        <taxon>Bacillota</taxon>
        <taxon>Erysipelotrichia</taxon>
        <taxon>Erysipelotrichales</taxon>
        <taxon>Erysipelotrichaceae</taxon>
        <taxon>Grylomicrobium</taxon>
    </lineage>
</organism>
<dbReference type="Gene3D" id="3.40.470.10">
    <property type="entry name" value="Uracil-DNA glycosylase-like domain"/>
    <property type="match status" value="1"/>
</dbReference>
<evidence type="ECO:0000313" key="3">
    <source>
        <dbReference type="Proteomes" id="UP001286174"/>
    </source>
</evidence>
<dbReference type="PANTHER" id="PTHR42160:SF1">
    <property type="entry name" value="URACIL-DNA GLYCOSYLASE SUPERFAMILY PROTEIN"/>
    <property type="match status" value="1"/>
</dbReference>
<dbReference type="CDD" id="cd10033">
    <property type="entry name" value="UDG_like"/>
    <property type="match status" value="1"/>
</dbReference>
<dbReference type="AlphaFoldDB" id="A0AB35U9H7"/>
<dbReference type="SMART" id="SM00986">
    <property type="entry name" value="UDG"/>
    <property type="match status" value="1"/>
</dbReference>
<dbReference type="EMBL" id="JALBUR010000032">
    <property type="protein sequence ID" value="MDX8420345.1"/>
    <property type="molecule type" value="Genomic_DNA"/>
</dbReference>
<keyword evidence="3" id="KW-1185">Reference proteome</keyword>
<sequence length="200" mass="23425">MTETNSSASRWEKIKEKIMQDPRNRSYTERGIPPILQVNAHARVLIVGQAPGRKVEESLIPFHDKSGDRLMAWLGIDQDTFYGEKIAIMPMDFYYPGKGKTGDLPPRKFMSEYHEEILALMPEIQLTVLIGKYSIDYYLKDRKKKNLRETVHAYQEYLPSFFPIVHPSPLNYRWLKANPWFEEEVVPALQKEVDRALHMK</sequence>
<dbReference type="Proteomes" id="UP001286174">
    <property type="component" value="Unassembled WGS sequence"/>
</dbReference>
<dbReference type="InterPro" id="IPR005122">
    <property type="entry name" value="Uracil-DNA_glycosylase-like"/>
</dbReference>
<comment type="caution">
    <text evidence="2">The sequence shown here is derived from an EMBL/GenBank/DDBJ whole genome shotgun (WGS) entry which is preliminary data.</text>
</comment>
<evidence type="ECO:0000313" key="2">
    <source>
        <dbReference type="EMBL" id="MDX8420345.1"/>
    </source>
</evidence>
<name>A0AB35U9H7_9FIRM</name>
<evidence type="ECO:0000259" key="1">
    <source>
        <dbReference type="SMART" id="SM00986"/>
    </source>
</evidence>
<dbReference type="PANTHER" id="PTHR42160">
    <property type="entry name" value="URACIL-DNA GLYCOSYLASE SUPERFAMILY PROTEIN"/>
    <property type="match status" value="1"/>
</dbReference>